<keyword evidence="2 5" id="KW-0812">Transmembrane</keyword>
<dbReference type="Proteomes" id="UP001175226">
    <property type="component" value="Unassembled WGS sequence"/>
</dbReference>
<organism evidence="6 7">
    <name type="scientific">Armillaria borealis</name>
    <dbReference type="NCBI Taxonomy" id="47425"/>
    <lineage>
        <taxon>Eukaryota</taxon>
        <taxon>Fungi</taxon>
        <taxon>Dikarya</taxon>
        <taxon>Basidiomycota</taxon>
        <taxon>Agaricomycotina</taxon>
        <taxon>Agaricomycetes</taxon>
        <taxon>Agaricomycetidae</taxon>
        <taxon>Agaricales</taxon>
        <taxon>Marasmiineae</taxon>
        <taxon>Physalacriaceae</taxon>
        <taxon>Armillaria</taxon>
    </lineage>
</organism>
<evidence type="ECO:0000256" key="1">
    <source>
        <dbReference type="ARBA" id="ARBA00004141"/>
    </source>
</evidence>
<accession>A0AA39K9D2</accession>
<protein>
    <recommendedName>
        <fullName evidence="8">MFS general substrate transporter</fullName>
    </recommendedName>
</protein>
<feature type="transmembrane region" description="Helical" evidence="5">
    <location>
        <begin position="12"/>
        <end position="32"/>
    </location>
</feature>
<evidence type="ECO:0000256" key="3">
    <source>
        <dbReference type="ARBA" id="ARBA00022989"/>
    </source>
</evidence>
<dbReference type="SUPFAM" id="SSF50129">
    <property type="entry name" value="GroES-like"/>
    <property type="match status" value="1"/>
</dbReference>
<reference evidence="6" key="1">
    <citation type="submission" date="2023-06" db="EMBL/GenBank/DDBJ databases">
        <authorList>
            <consortium name="Lawrence Berkeley National Laboratory"/>
            <person name="Ahrendt S."/>
            <person name="Sahu N."/>
            <person name="Indic B."/>
            <person name="Wong-Bajracharya J."/>
            <person name="Merenyi Z."/>
            <person name="Ke H.-M."/>
            <person name="Monk M."/>
            <person name="Kocsube S."/>
            <person name="Drula E."/>
            <person name="Lipzen A."/>
            <person name="Balint B."/>
            <person name="Henrissat B."/>
            <person name="Andreopoulos B."/>
            <person name="Martin F.M."/>
            <person name="Harder C.B."/>
            <person name="Rigling D."/>
            <person name="Ford K.L."/>
            <person name="Foster G.D."/>
            <person name="Pangilinan J."/>
            <person name="Papanicolaou A."/>
            <person name="Barry K."/>
            <person name="LaButti K."/>
            <person name="Viragh M."/>
            <person name="Koriabine M."/>
            <person name="Yan M."/>
            <person name="Riley R."/>
            <person name="Champramary S."/>
            <person name="Plett K.L."/>
            <person name="Tsai I.J."/>
            <person name="Slot J."/>
            <person name="Sipos G."/>
            <person name="Plett J."/>
            <person name="Nagy L.G."/>
            <person name="Grigoriev I.V."/>
        </authorList>
    </citation>
    <scope>NUCLEOTIDE SEQUENCE</scope>
    <source>
        <strain evidence="6">FPL87.14</strain>
    </source>
</reference>
<feature type="transmembrane region" description="Helical" evidence="5">
    <location>
        <begin position="352"/>
        <end position="371"/>
    </location>
</feature>
<dbReference type="InterPro" id="IPR010291">
    <property type="entry name" value="Ion_channel_UNC-93"/>
</dbReference>
<comment type="caution">
    <text evidence="6">The sequence shown here is derived from an EMBL/GenBank/DDBJ whole genome shotgun (WGS) entry which is preliminary data.</text>
</comment>
<feature type="transmembrane region" description="Helical" evidence="5">
    <location>
        <begin position="281"/>
        <end position="299"/>
    </location>
</feature>
<dbReference type="InterPro" id="IPR051617">
    <property type="entry name" value="UNC-93-like_regulator"/>
</dbReference>
<keyword evidence="7" id="KW-1185">Reference proteome</keyword>
<dbReference type="GO" id="GO:0016020">
    <property type="term" value="C:membrane"/>
    <property type="evidence" value="ECO:0007669"/>
    <property type="project" value="UniProtKB-SubCell"/>
</dbReference>
<comment type="subcellular location">
    <subcellularLocation>
        <location evidence="1">Membrane</location>
        <topology evidence="1">Multi-pass membrane protein</topology>
    </subcellularLocation>
</comment>
<evidence type="ECO:0000256" key="4">
    <source>
        <dbReference type="ARBA" id="ARBA00023136"/>
    </source>
</evidence>
<evidence type="ECO:0000313" key="7">
    <source>
        <dbReference type="Proteomes" id="UP001175226"/>
    </source>
</evidence>
<feature type="transmembrane region" description="Helical" evidence="5">
    <location>
        <begin position="231"/>
        <end position="249"/>
    </location>
</feature>
<dbReference type="EMBL" id="JAUEPT010000001">
    <property type="protein sequence ID" value="KAK0456989.1"/>
    <property type="molecule type" value="Genomic_DNA"/>
</dbReference>
<evidence type="ECO:0000256" key="5">
    <source>
        <dbReference type="SAM" id="Phobius"/>
    </source>
</evidence>
<feature type="transmembrane region" description="Helical" evidence="5">
    <location>
        <begin position="413"/>
        <end position="434"/>
    </location>
</feature>
<evidence type="ECO:0000256" key="2">
    <source>
        <dbReference type="ARBA" id="ARBA00022692"/>
    </source>
</evidence>
<evidence type="ECO:0008006" key="8">
    <source>
        <dbReference type="Google" id="ProtNLM"/>
    </source>
</evidence>
<feature type="transmembrane region" description="Helical" evidence="5">
    <location>
        <begin position="256"/>
        <end position="275"/>
    </location>
</feature>
<sequence length="482" mass="52225">MMVFEQAKDLQFTTYSLLGFLWMGTAWIRAFLTTTQPLNRCPPGLRVPFFDTRAVMRSATNANPATLGEKPRAEFMFGGGIEMGTHSDLHYFLRVRNGAFALQAPLVLGHESAGIITAVEPLVTHLRPGLGPAHHHRNLVVDHANGAGILDASSIAKPCKGYTGSSDEGHDAPKVYQQPTDLKGLYCNPITQVTMMSVVYFVGPGLFNALNGLGTGGQVDSKTNSNANIDLYSMFAAMGFFAGWVNNMLGPKVAPLIGSMGYSLCIGSYLAISIHSNTGSFVVAVGAILGMCAGLLWTAQGSLMMAYPTETQKGRFIGIFWSIFNLGGVVGASVAAGRNWKSTANAVDNGTYIGFLVLTLIGVLIPMLMANPDMIRSDGSKVTTPPTPFLEDRNYSGFNGAIFNIRARGLNNVCYWISQIIGSILIVVVFRAYTGWTVLVWFYMFCGFLRAMWQTVAYWLMGAMSNDPSKLVLFAGFYKSIH</sequence>
<dbReference type="InterPro" id="IPR036259">
    <property type="entry name" value="MFS_trans_sf"/>
</dbReference>
<keyword evidence="4 5" id="KW-0472">Membrane</keyword>
<dbReference type="SUPFAM" id="SSF103473">
    <property type="entry name" value="MFS general substrate transporter"/>
    <property type="match status" value="1"/>
</dbReference>
<keyword evidence="3 5" id="KW-1133">Transmembrane helix</keyword>
<feature type="transmembrane region" description="Helical" evidence="5">
    <location>
        <begin position="440"/>
        <end position="461"/>
    </location>
</feature>
<evidence type="ECO:0000313" key="6">
    <source>
        <dbReference type="EMBL" id="KAK0456989.1"/>
    </source>
</evidence>
<gene>
    <name evidence="6" type="ORF">EV421DRAFT_1729493</name>
</gene>
<dbReference type="PANTHER" id="PTHR23294">
    <property type="entry name" value="ET TRANSLATION PRODUCT-RELATED"/>
    <property type="match status" value="1"/>
</dbReference>
<dbReference type="PANTHER" id="PTHR23294:SF59">
    <property type="entry name" value="UNC93-LIKE PROTEIN C922.05C"/>
    <property type="match status" value="1"/>
</dbReference>
<name>A0AA39K9D2_9AGAR</name>
<dbReference type="Pfam" id="PF05978">
    <property type="entry name" value="UNC-93"/>
    <property type="match status" value="1"/>
</dbReference>
<dbReference type="Gene3D" id="3.90.180.10">
    <property type="entry name" value="Medium-chain alcohol dehydrogenases, catalytic domain"/>
    <property type="match status" value="1"/>
</dbReference>
<dbReference type="Gene3D" id="1.20.1250.20">
    <property type="entry name" value="MFS general substrate transporter like domains"/>
    <property type="match status" value="1"/>
</dbReference>
<feature type="transmembrane region" description="Helical" evidence="5">
    <location>
        <begin position="319"/>
        <end position="340"/>
    </location>
</feature>
<proteinExistence type="predicted"/>
<dbReference type="AlphaFoldDB" id="A0AA39K9D2"/>
<dbReference type="InterPro" id="IPR011032">
    <property type="entry name" value="GroES-like_sf"/>
</dbReference>